<keyword evidence="1 6" id="KW-0963">Cytoplasm</keyword>
<evidence type="ECO:0000256" key="1">
    <source>
        <dbReference type="ARBA" id="ARBA00022490"/>
    </source>
</evidence>
<dbReference type="RefSeq" id="WP_133997214.1">
    <property type="nucleotide sequence ID" value="NZ_SODV01000002.1"/>
</dbReference>
<comment type="subcellular location">
    <subcellularLocation>
        <location evidence="6">Cytoplasm</location>
    </subcellularLocation>
</comment>
<dbReference type="InterPro" id="IPR050210">
    <property type="entry name" value="tRNA_Adenine-N(6)_MTase"/>
</dbReference>
<keyword evidence="2 6" id="KW-0489">Methyltransferase</keyword>
<comment type="function">
    <text evidence="6">Specifically methylates the adenine in position 37 of tRNA(1)(Val) (anticodon cmo5UAC).</text>
</comment>
<evidence type="ECO:0000256" key="2">
    <source>
        <dbReference type="ARBA" id="ARBA00022603"/>
    </source>
</evidence>
<comment type="similarity">
    <text evidence="6">Belongs to the methyltransferase superfamily. tRNA (adenine-N(6)-)-methyltransferase family.</text>
</comment>
<dbReference type="Gene3D" id="3.40.50.150">
    <property type="entry name" value="Vaccinia Virus protein VP39"/>
    <property type="match status" value="1"/>
</dbReference>
<evidence type="ECO:0000259" key="7">
    <source>
        <dbReference type="Pfam" id="PF05175"/>
    </source>
</evidence>
<dbReference type="Proteomes" id="UP000294498">
    <property type="component" value="Unassembled WGS sequence"/>
</dbReference>
<reference evidence="8 9" key="1">
    <citation type="submission" date="2019-03" db="EMBL/GenBank/DDBJ databases">
        <title>Genomic Encyclopedia of Type Strains, Phase IV (KMG-IV): sequencing the most valuable type-strain genomes for metagenomic binning, comparative biology and taxonomic classification.</title>
        <authorList>
            <person name="Goeker M."/>
        </authorList>
    </citation>
    <scope>NUCLEOTIDE SEQUENCE [LARGE SCALE GENOMIC DNA]</scope>
    <source>
        <strain evidence="8 9">DSM 100059</strain>
    </source>
</reference>
<dbReference type="PROSITE" id="PS00092">
    <property type="entry name" value="N6_MTASE"/>
    <property type="match status" value="1"/>
</dbReference>
<evidence type="ECO:0000313" key="9">
    <source>
        <dbReference type="Proteomes" id="UP000294498"/>
    </source>
</evidence>
<keyword evidence="5 6" id="KW-0819">tRNA processing</keyword>
<evidence type="ECO:0000313" key="8">
    <source>
        <dbReference type="EMBL" id="TDW96563.1"/>
    </source>
</evidence>
<proteinExistence type="inferred from homology"/>
<dbReference type="CDD" id="cd02440">
    <property type="entry name" value="AdoMet_MTases"/>
    <property type="match status" value="1"/>
</dbReference>
<keyword evidence="4 6" id="KW-0949">S-adenosyl-L-methionine</keyword>
<dbReference type="InterPro" id="IPR022882">
    <property type="entry name" value="tRNA_adenine-N6_MeTrfase"/>
</dbReference>
<dbReference type="InterPro" id="IPR007848">
    <property type="entry name" value="Small_mtfrase_dom"/>
</dbReference>
<dbReference type="PANTHER" id="PTHR47739">
    <property type="entry name" value="TRNA1(VAL) (ADENINE(37)-N6)-METHYLTRANSFERASE"/>
    <property type="match status" value="1"/>
</dbReference>
<dbReference type="GO" id="GO:0003676">
    <property type="term" value="F:nucleic acid binding"/>
    <property type="evidence" value="ECO:0007669"/>
    <property type="project" value="InterPro"/>
</dbReference>
<dbReference type="Pfam" id="PF05175">
    <property type="entry name" value="MTS"/>
    <property type="match status" value="1"/>
</dbReference>
<dbReference type="GO" id="GO:0032259">
    <property type="term" value="P:methylation"/>
    <property type="evidence" value="ECO:0007669"/>
    <property type="project" value="UniProtKB-KW"/>
</dbReference>
<evidence type="ECO:0000256" key="6">
    <source>
        <dbReference type="HAMAP-Rule" id="MF_01872"/>
    </source>
</evidence>
<evidence type="ECO:0000256" key="3">
    <source>
        <dbReference type="ARBA" id="ARBA00022679"/>
    </source>
</evidence>
<dbReference type="PANTHER" id="PTHR47739:SF1">
    <property type="entry name" value="TRNA1(VAL) (ADENINE(37)-N6)-METHYLTRANSFERASE"/>
    <property type="match status" value="1"/>
</dbReference>
<keyword evidence="3 6" id="KW-0808">Transferase</keyword>
<dbReference type="EC" id="2.1.1.223" evidence="6"/>
<protein>
    <recommendedName>
        <fullName evidence="6">tRNA1(Val) (adenine(37)-N6)-methyltransferase</fullName>
        <ecNumber evidence="6">2.1.1.223</ecNumber>
    </recommendedName>
    <alternativeName>
        <fullName evidence="6">tRNA m6A37 methyltransferase</fullName>
    </alternativeName>
</protein>
<evidence type="ECO:0000256" key="4">
    <source>
        <dbReference type="ARBA" id="ARBA00022691"/>
    </source>
</evidence>
<feature type="domain" description="Methyltransferase small" evidence="7">
    <location>
        <begin position="37"/>
        <end position="137"/>
    </location>
</feature>
<dbReference type="GO" id="GO:0008033">
    <property type="term" value="P:tRNA processing"/>
    <property type="evidence" value="ECO:0007669"/>
    <property type="project" value="UniProtKB-UniRule"/>
</dbReference>
<sequence length="245" mass="27506">MANPFFRFKQFTVFQDQCAMKVSTDACIFGAWMAGVLKERVGDESRVLDIGTGTGLLALMVAQQCPAFITGVEIQQSSTIQAASNMASSPWSGRLRVVPGDINDFTFSSSFDAIISNPPFFEDDLPSPEVGRNLARHGETLTFPQMLRAIFRDLTANGIAGVLIPFHRLDSFLSDALDLGFFCREQVFLQQTPAHSPFRAMLWLERQSLDVRHDPPTLTHQWIIKIGEDYGPECKELLKDYYLYL</sequence>
<name>A0A4R8DG20_9BACT</name>
<dbReference type="AlphaFoldDB" id="A0A4R8DG20"/>
<dbReference type="SUPFAM" id="SSF53335">
    <property type="entry name" value="S-adenosyl-L-methionine-dependent methyltransferases"/>
    <property type="match status" value="1"/>
</dbReference>
<dbReference type="GO" id="GO:0016430">
    <property type="term" value="F:tRNA (adenine-N6)-methyltransferase activity"/>
    <property type="evidence" value="ECO:0007669"/>
    <property type="project" value="UniProtKB-UniRule"/>
</dbReference>
<evidence type="ECO:0000256" key="5">
    <source>
        <dbReference type="ARBA" id="ARBA00022694"/>
    </source>
</evidence>
<keyword evidence="9" id="KW-1185">Reference proteome</keyword>
<dbReference type="HAMAP" id="MF_01872">
    <property type="entry name" value="tRNA_methyltr_YfiC"/>
    <property type="match status" value="1"/>
</dbReference>
<dbReference type="OrthoDB" id="5383291at2"/>
<accession>A0A4R8DG20</accession>
<gene>
    <name evidence="8" type="ORF">EDB95_4394</name>
</gene>
<comment type="caution">
    <text evidence="8">The sequence shown here is derived from an EMBL/GenBank/DDBJ whole genome shotgun (WGS) entry which is preliminary data.</text>
</comment>
<dbReference type="InterPro" id="IPR029063">
    <property type="entry name" value="SAM-dependent_MTases_sf"/>
</dbReference>
<dbReference type="GO" id="GO:0005737">
    <property type="term" value="C:cytoplasm"/>
    <property type="evidence" value="ECO:0007669"/>
    <property type="project" value="UniProtKB-SubCell"/>
</dbReference>
<comment type="catalytic activity">
    <reaction evidence="6">
        <text>adenosine(37) in tRNA1(Val) + S-adenosyl-L-methionine = N(6)-methyladenosine(37) in tRNA1(Val) + S-adenosyl-L-homocysteine + H(+)</text>
        <dbReference type="Rhea" id="RHEA:43160"/>
        <dbReference type="Rhea" id="RHEA-COMP:10369"/>
        <dbReference type="Rhea" id="RHEA-COMP:10370"/>
        <dbReference type="ChEBI" id="CHEBI:15378"/>
        <dbReference type="ChEBI" id="CHEBI:57856"/>
        <dbReference type="ChEBI" id="CHEBI:59789"/>
        <dbReference type="ChEBI" id="CHEBI:74411"/>
        <dbReference type="ChEBI" id="CHEBI:74449"/>
        <dbReference type="EC" id="2.1.1.223"/>
    </reaction>
</comment>
<dbReference type="InterPro" id="IPR002052">
    <property type="entry name" value="DNA_methylase_N6_adenine_CS"/>
</dbReference>
<dbReference type="EMBL" id="SODV01000002">
    <property type="protein sequence ID" value="TDW96563.1"/>
    <property type="molecule type" value="Genomic_DNA"/>
</dbReference>
<organism evidence="8 9">
    <name type="scientific">Dinghuibacter silviterrae</name>
    <dbReference type="NCBI Taxonomy" id="1539049"/>
    <lineage>
        <taxon>Bacteria</taxon>
        <taxon>Pseudomonadati</taxon>
        <taxon>Bacteroidota</taxon>
        <taxon>Chitinophagia</taxon>
        <taxon>Chitinophagales</taxon>
        <taxon>Chitinophagaceae</taxon>
        <taxon>Dinghuibacter</taxon>
    </lineage>
</organism>